<protein>
    <submittedName>
        <fullName evidence="2">Uncharacterized protein</fullName>
    </submittedName>
</protein>
<comment type="caution">
    <text evidence="2">The sequence shown here is derived from an EMBL/GenBank/DDBJ whole genome shotgun (WGS) entry which is preliminary data.</text>
</comment>
<sequence length="397" mass="45049">MSFVAERAWRIEARRRREMYLGRIREVTEGYALRNRERLDSLVAQGLDAYVPEDYRRCRASLERVERLLSQDPEQAREENIRLSALMRSLGGRARENRRAAQAAEREAAQAAVESERDAARERIAAKRDERADRVSQEQAAREDLLGMIRKARQSLPGAIERDLCQPDFKALSDEIESIRFSLDDIAQVRLDLEGRIVEVTGNARTKAESLKLAEQRDEERSEMSAVLEDALAVYRRLGDDFAQSMIRNLQSSLADARSTMQSLDDSLATIRQDADDRALREAARRHVVGGLLRELRNAGFIVSEPKLEGGEASAVVIKAQRPSGAQAAFRVNLDGMSYKFDHYQGQACLEDADKVMPRLQDIYGIDLEDEKVSWRNPDMIGKSEKRLPDSSGERRK</sequence>
<dbReference type="RefSeq" id="WP_197647186.1">
    <property type="nucleotide sequence ID" value="NZ_JAEACP010000024.1"/>
</dbReference>
<name>A0ABV7DXJ7_9RHOB</name>
<proteinExistence type="predicted"/>
<dbReference type="Proteomes" id="UP001595445">
    <property type="component" value="Unassembled WGS sequence"/>
</dbReference>
<evidence type="ECO:0000256" key="1">
    <source>
        <dbReference type="SAM" id="MobiDB-lite"/>
    </source>
</evidence>
<evidence type="ECO:0000313" key="2">
    <source>
        <dbReference type="EMBL" id="MFC3086744.1"/>
    </source>
</evidence>
<organism evidence="2 3">
    <name type="scientific">Tabrizicola soli</name>
    <dbReference type="NCBI Taxonomy" id="2185115"/>
    <lineage>
        <taxon>Bacteria</taxon>
        <taxon>Pseudomonadati</taxon>
        <taxon>Pseudomonadota</taxon>
        <taxon>Alphaproteobacteria</taxon>
        <taxon>Rhodobacterales</taxon>
        <taxon>Paracoccaceae</taxon>
        <taxon>Tabrizicola</taxon>
    </lineage>
</organism>
<gene>
    <name evidence="2" type="ORF">ACFOD6_11880</name>
</gene>
<feature type="region of interest" description="Disordered" evidence="1">
    <location>
        <begin position="377"/>
        <end position="397"/>
    </location>
</feature>
<accession>A0ABV7DXJ7</accession>
<keyword evidence="3" id="KW-1185">Reference proteome</keyword>
<dbReference type="EMBL" id="JBHRSM010000021">
    <property type="protein sequence ID" value="MFC3086744.1"/>
    <property type="molecule type" value="Genomic_DNA"/>
</dbReference>
<evidence type="ECO:0000313" key="3">
    <source>
        <dbReference type="Proteomes" id="UP001595445"/>
    </source>
</evidence>
<reference evidence="3" key="1">
    <citation type="journal article" date="2019" name="Int. J. Syst. Evol. Microbiol.">
        <title>The Global Catalogue of Microorganisms (GCM) 10K type strain sequencing project: providing services to taxonomists for standard genome sequencing and annotation.</title>
        <authorList>
            <consortium name="The Broad Institute Genomics Platform"/>
            <consortium name="The Broad Institute Genome Sequencing Center for Infectious Disease"/>
            <person name="Wu L."/>
            <person name="Ma J."/>
        </authorList>
    </citation>
    <scope>NUCLEOTIDE SEQUENCE [LARGE SCALE GENOMIC DNA]</scope>
    <source>
        <strain evidence="3">KCTC 62102</strain>
    </source>
</reference>
<feature type="compositionally biased region" description="Basic and acidic residues" evidence="1">
    <location>
        <begin position="382"/>
        <end position="397"/>
    </location>
</feature>
<feature type="region of interest" description="Disordered" evidence="1">
    <location>
        <begin position="110"/>
        <end position="139"/>
    </location>
</feature>